<organism evidence="2 3">
    <name type="scientific">Catenuloplanes nepalensis</name>
    <dbReference type="NCBI Taxonomy" id="587533"/>
    <lineage>
        <taxon>Bacteria</taxon>
        <taxon>Bacillati</taxon>
        <taxon>Actinomycetota</taxon>
        <taxon>Actinomycetes</taxon>
        <taxon>Micromonosporales</taxon>
        <taxon>Micromonosporaceae</taxon>
        <taxon>Catenuloplanes</taxon>
    </lineage>
</organism>
<accession>A0ABT9MXK6</accession>
<dbReference type="NCBIfam" id="NF004513">
    <property type="entry name" value="PRK05854.1"/>
    <property type="match status" value="1"/>
</dbReference>
<name>A0ABT9MXK6_9ACTN</name>
<dbReference type="SUPFAM" id="SSF51735">
    <property type="entry name" value="NAD(P)-binding Rossmann-fold domains"/>
    <property type="match status" value="1"/>
</dbReference>
<sequence length="302" mass="32585">MATGDLTGQRILVTGANSGIGFGLARRFAAAGGEVLLAVRNERKGLDAQHRIEKATPGADTRLVDLDLASLASVENLGTSLVAEGRPIDILVNNAGLMAPPRREVTADGFELQVGGNYLGHFALTAHLLPLLRAAQNARVVNLSTVAWRFKGISLDDLNGERYKPHLQYLRSKLAMLMFAFELDRRSRDGGWGIAGIAAHPGYTKTNLQITGPGPDDWLMRIGRMQYGLGFMWQDVDGGLLPPLYAATSPDAHGGGFYGPAGVGEMTRGVKPAKIAPEALDRDAARRLWERSEQLTSTRHHT</sequence>
<comment type="caution">
    <text evidence="2">The sequence shown here is derived from an EMBL/GenBank/DDBJ whole genome shotgun (WGS) entry which is preliminary data.</text>
</comment>
<dbReference type="Pfam" id="PF00106">
    <property type="entry name" value="adh_short"/>
    <property type="match status" value="1"/>
</dbReference>
<dbReference type="Gene3D" id="3.40.50.720">
    <property type="entry name" value="NAD(P)-binding Rossmann-like Domain"/>
    <property type="match status" value="1"/>
</dbReference>
<dbReference type="PRINTS" id="PR00081">
    <property type="entry name" value="GDHRDH"/>
</dbReference>
<dbReference type="RefSeq" id="WP_306832549.1">
    <property type="nucleotide sequence ID" value="NZ_JAUSRA010000001.1"/>
</dbReference>
<dbReference type="PANTHER" id="PTHR43157:SF31">
    <property type="entry name" value="PHOSPHATIDYLINOSITOL-GLYCAN BIOSYNTHESIS CLASS F PROTEIN"/>
    <property type="match status" value="1"/>
</dbReference>
<protein>
    <submittedName>
        <fullName evidence="2">NAD(P)-dependent dehydrogenase (Short-subunit alcohol dehydrogenase family)</fullName>
    </submittedName>
</protein>
<keyword evidence="3" id="KW-1185">Reference proteome</keyword>
<dbReference type="InterPro" id="IPR002347">
    <property type="entry name" value="SDR_fam"/>
</dbReference>
<evidence type="ECO:0000313" key="2">
    <source>
        <dbReference type="EMBL" id="MDP9796175.1"/>
    </source>
</evidence>
<keyword evidence="1" id="KW-0560">Oxidoreductase</keyword>
<evidence type="ECO:0000256" key="1">
    <source>
        <dbReference type="ARBA" id="ARBA00023002"/>
    </source>
</evidence>
<dbReference type="PANTHER" id="PTHR43157">
    <property type="entry name" value="PHOSPHATIDYLINOSITOL-GLYCAN BIOSYNTHESIS CLASS F PROTEIN-RELATED"/>
    <property type="match status" value="1"/>
</dbReference>
<reference evidence="2 3" key="1">
    <citation type="submission" date="2023-07" db="EMBL/GenBank/DDBJ databases">
        <title>Sequencing the genomes of 1000 actinobacteria strains.</title>
        <authorList>
            <person name="Klenk H.-P."/>
        </authorList>
    </citation>
    <scope>NUCLEOTIDE SEQUENCE [LARGE SCALE GENOMIC DNA]</scope>
    <source>
        <strain evidence="2 3">DSM 44710</strain>
    </source>
</reference>
<gene>
    <name evidence="2" type="ORF">J2S43_004687</name>
</gene>
<dbReference type="InterPro" id="IPR036291">
    <property type="entry name" value="NAD(P)-bd_dom_sf"/>
</dbReference>
<evidence type="ECO:0000313" key="3">
    <source>
        <dbReference type="Proteomes" id="UP001240984"/>
    </source>
</evidence>
<dbReference type="Proteomes" id="UP001240984">
    <property type="component" value="Unassembled WGS sequence"/>
</dbReference>
<proteinExistence type="predicted"/>
<dbReference type="EMBL" id="JAUSRA010000001">
    <property type="protein sequence ID" value="MDP9796175.1"/>
    <property type="molecule type" value="Genomic_DNA"/>
</dbReference>